<accession>A0AC58J8T1</accession>
<keyword evidence="1" id="KW-1185">Reference proteome</keyword>
<name>A0AC58J8T1_DANRE</name>
<proteinExistence type="predicted"/>
<protein>
    <submittedName>
        <fullName evidence="2">Pseudouridylate synthase PUS7L</fullName>
    </submittedName>
</protein>
<gene>
    <name evidence="2" type="primary">LOC137487282</name>
</gene>
<evidence type="ECO:0000313" key="2">
    <source>
        <dbReference type="RefSeq" id="XP_073802886.1"/>
    </source>
</evidence>
<organism evidence="1 2">
    <name type="scientific">Danio rerio</name>
    <name type="common">Zebrafish</name>
    <name type="synonym">Brachydanio rerio</name>
    <dbReference type="NCBI Taxonomy" id="7955"/>
    <lineage>
        <taxon>Eukaryota</taxon>
        <taxon>Metazoa</taxon>
        <taxon>Chordata</taxon>
        <taxon>Craniata</taxon>
        <taxon>Vertebrata</taxon>
        <taxon>Euteleostomi</taxon>
        <taxon>Actinopterygii</taxon>
        <taxon>Neopterygii</taxon>
        <taxon>Teleostei</taxon>
        <taxon>Ostariophysi</taxon>
        <taxon>Cypriniformes</taxon>
        <taxon>Danionidae</taxon>
        <taxon>Danioninae</taxon>
        <taxon>Danio</taxon>
    </lineage>
</organism>
<sequence length="212" mass="24427">MTILISYQLLLCRRRTWGLWRPSATWLQYSGVLPSDFTYAGFKDKRVITYQAIVVKKISPERISVHPRTTNCSLSSGNAKESLALMPANKARERLMLRALHRYSSGQECCTRGWLSLPHSMRVFYFHSYCSRVWNQLYRPITYCSGRSGFGRVTPLKLNVPGCYRPLLTKPQNITYSLQTSPSDKSNTHCLSLNFDLEASCYTTVSRRDYED</sequence>
<dbReference type="RefSeq" id="XP_073802886.1">
    <property type="nucleotide sequence ID" value="XM_073946785.1"/>
</dbReference>
<evidence type="ECO:0000313" key="1">
    <source>
        <dbReference type="Proteomes" id="UP000000437"/>
    </source>
</evidence>
<dbReference type="Proteomes" id="UP000000437">
    <property type="component" value="Chromosome 4"/>
</dbReference>
<reference evidence="2" key="1">
    <citation type="submission" date="2025-08" db="UniProtKB">
        <authorList>
            <consortium name="RefSeq"/>
        </authorList>
    </citation>
    <scope>IDENTIFICATION</scope>
    <source>
        <strain evidence="2">Tuebingen</strain>
        <tissue evidence="2">Fibroblasts and whole tissue</tissue>
    </source>
</reference>